<comment type="caution">
    <text evidence="2">The sequence shown here is derived from an EMBL/GenBank/DDBJ whole genome shotgun (WGS) entry which is preliminary data.</text>
</comment>
<feature type="compositionally biased region" description="Basic and acidic residues" evidence="1">
    <location>
        <begin position="300"/>
        <end position="324"/>
    </location>
</feature>
<feature type="compositionally biased region" description="Acidic residues" evidence="1">
    <location>
        <begin position="276"/>
        <end position="294"/>
    </location>
</feature>
<reference evidence="2" key="2">
    <citation type="submission" date="2018-07" db="EMBL/GenBank/DDBJ databases">
        <authorList>
            <person name="Mckenzie S.K."/>
            <person name="Kronauer D.J.C."/>
        </authorList>
    </citation>
    <scope>NUCLEOTIDE SEQUENCE</scope>
    <source>
        <strain evidence="2">Clonal line C1</strain>
    </source>
</reference>
<feature type="region of interest" description="Disordered" evidence="1">
    <location>
        <begin position="1"/>
        <end position="22"/>
    </location>
</feature>
<gene>
    <name evidence="2" type="ORF">DMN91_003839</name>
</gene>
<protein>
    <submittedName>
        <fullName evidence="2">Uncharacterized protein</fullName>
    </submittedName>
</protein>
<proteinExistence type="predicted"/>
<dbReference type="EMBL" id="QOIP01000004">
    <property type="protein sequence ID" value="RLU23633.1"/>
    <property type="molecule type" value="Genomic_DNA"/>
</dbReference>
<dbReference type="OrthoDB" id="7685157at2759"/>
<evidence type="ECO:0000256" key="1">
    <source>
        <dbReference type="SAM" id="MobiDB-lite"/>
    </source>
</evidence>
<feature type="region of interest" description="Disordered" evidence="1">
    <location>
        <begin position="160"/>
        <end position="194"/>
    </location>
</feature>
<feature type="region of interest" description="Disordered" evidence="1">
    <location>
        <begin position="267"/>
        <end position="325"/>
    </location>
</feature>
<dbReference type="Proteomes" id="UP000279307">
    <property type="component" value="Chromosome 4"/>
</dbReference>
<sequence length="362" mass="41218">MKMPRLRAFASSASRKEKAQPRFKVARLDQLRRTVVAAIKRRGMIDEEVPGLYIRRLTLEDPRRREPSGSRSQSPARHICHPRSSYAPSARGSSSYRSWLERIRKENPAFLTIVSLELPESPIPLIESQANARWRRGNFNEVISDKDDILDEFLEKVTEAGKEKEKKSRVGKSNLFRRRSQRNNRKNDDGDSSECTKALATFEECTRNIIEGRSRERPSWRDDISDDCICSEIPKDLRVNIHRRTEVMRPPSSPSPEVTHTIRIAMKYGRPSCKGEDDESLEEDEEDGAEEDAEQTATRTKNEGSKKDLQGPPNARREPAKQDARCVTAGVNAALDLTLNCNSVRLTSRDASLRTATTRSER</sequence>
<dbReference type="AlphaFoldDB" id="A0A3L8DTZ2"/>
<feature type="region of interest" description="Disordered" evidence="1">
    <location>
        <begin position="60"/>
        <end position="92"/>
    </location>
</feature>
<evidence type="ECO:0000313" key="2">
    <source>
        <dbReference type="EMBL" id="RLU23633.1"/>
    </source>
</evidence>
<feature type="compositionally biased region" description="Low complexity" evidence="1">
    <location>
        <begin position="82"/>
        <end position="92"/>
    </location>
</feature>
<accession>A0A3L8DTZ2</accession>
<reference evidence="2" key="1">
    <citation type="journal article" date="2018" name="Genome Res.">
        <title>The genomic architecture and molecular evolution of ant odorant receptors.</title>
        <authorList>
            <person name="McKenzie S.K."/>
            <person name="Kronauer D.J.C."/>
        </authorList>
    </citation>
    <scope>NUCLEOTIDE SEQUENCE [LARGE SCALE GENOMIC DNA]</scope>
    <source>
        <strain evidence="2">Clonal line C1</strain>
    </source>
</reference>
<feature type="compositionally biased region" description="Basic residues" evidence="1">
    <location>
        <begin position="169"/>
        <end position="184"/>
    </location>
</feature>
<organism evidence="2">
    <name type="scientific">Ooceraea biroi</name>
    <name type="common">Clonal raider ant</name>
    <name type="synonym">Cerapachys biroi</name>
    <dbReference type="NCBI Taxonomy" id="2015173"/>
    <lineage>
        <taxon>Eukaryota</taxon>
        <taxon>Metazoa</taxon>
        <taxon>Ecdysozoa</taxon>
        <taxon>Arthropoda</taxon>
        <taxon>Hexapoda</taxon>
        <taxon>Insecta</taxon>
        <taxon>Pterygota</taxon>
        <taxon>Neoptera</taxon>
        <taxon>Endopterygota</taxon>
        <taxon>Hymenoptera</taxon>
        <taxon>Apocrita</taxon>
        <taxon>Aculeata</taxon>
        <taxon>Formicoidea</taxon>
        <taxon>Formicidae</taxon>
        <taxon>Dorylinae</taxon>
        <taxon>Ooceraea</taxon>
    </lineage>
</organism>
<name>A0A3L8DTZ2_OOCBI</name>